<evidence type="ECO:0000313" key="2">
    <source>
        <dbReference type="Proteomes" id="UP000294847"/>
    </source>
</evidence>
<dbReference type="Proteomes" id="UP000294847">
    <property type="component" value="Chromosome 4"/>
</dbReference>
<proteinExistence type="predicted"/>
<reference evidence="1 2" key="1">
    <citation type="journal article" date="2019" name="Mol. Biol. Evol.">
        <title>Blast fungal genomes show frequent chromosomal changes, gene gains and losses, and effector gene turnover.</title>
        <authorList>
            <person name="Gomez Luciano L.B."/>
            <person name="Jason Tsai I."/>
            <person name="Chuma I."/>
            <person name="Tosa Y."/>
            <person name="Chen Y.H."/>
            <person name="Li J.Y."/>
            <person name="Li M.Y."/>
            <person name="Jade Lu M.Y."/>
            <person name="Nakayashiki H."/>
            <person name="Li W.H."/>
        </authorList>
    </citation>
    <scope>NUCLEOTIDE SEQUENCE [LARGE SCALE GENOMIC DNA]</scope>
    <source>
        <strain evidence="1">MZ5-1-6</strain>
    </source>
</reference>
<evidence type="ECO:0000313" key="1">
    <source>
        <dbReference type="EMBL" id="QBZ60839.1"/>
    </source>
</evidence>
<accession>A0A4P7NG00</accession>
<name>A0A4P7NG00_PYROR</name>
<sequence>MPNAFGLSGRAISFNFRSELLAIKLKALKLPPVPCPSWPSPVGCLWSELLEGRLCWNSVGVRNFWTWGGLGRAQSCCYLLDIYLTLRHMGGVHALLEPCFWMADLSGHSFSELQPKNTAKEGDKLEEYRRCARGFLYHNEAFQSVSYGLTIFAILGPLAARGLIVVTFLYLFCQQLHRHRSPLCVVAVQERKGQPQVEE</sequence>
<protein>
    <submittedName>
        <fullName evidence="1">Uncharacterized protein</fullName>
    </submittedName>
</protein>
<organism evidence="1 2">
    <name type="scientific">Pyricularia oryzae</name>
    <name type="common">Rice blast fungus</name>
    <name type="synonym">Magnaporthe oryzae</name>
    <dbReference type="NCBI Taxonomy" id="318829"/>
    <lineage>
        <taxon>Eukaryota</taxon>
        <taxon>Fungi</taxon>
        <taxon>Dikarya</taxon>
        <taxon>Ascomycota</taxon>
        <taxon>Pezizomycotina</taxon>
        <taxon>Sordariomycetes</taxon>
        <taxon>Sordariomycetidae</taxon>
        <taxon>Magnaporthales</taxon>
        <taxon>Pyriculariaceae</taxon>
        <taxon>Pyricularia</taxon>
    </lineage>
</organism>
<dbReference type="AlphaFoldDB" id="A0A4P7NG00"/>
<dbReference type="EMBL" id="CP034207">
    <property type="protein sequence ID" value="QBZ60839.1"/>
    <property type="molecule type" value="Genomic_DNA"/>
</dbReference>
<gene>
    <name evidence="1" type="ORF">PoMZ_07782</name>
</gene>